<reference evidence="2" key="1">
    <citation type="submission" date="2020-09" db="EMBL/GenBank/DDBJ databases">
        <title>Genome-Enabled Discovery of Anthraquinone Biosynthesis in Senna tora.</title>
        <authorList>
            <person name="Kang S.-H."/>
            <person name="Pandey R.P."/>
            <person name="Lee C.-M."/>
            <person name="Sim J.-S."/>
            <person name="Jeong J.-T."/>
            <person name="Choi B.-S."/>
            <person name="Jung M."/>
            <person name="Ginzburg D."/>
            <person name="Zhao K."/>
            <person name="Won S.Y."/>
            <person name="Oh T.-J."/>
            <person name="Yu Y."/>
            <person name="Kim N.-H."/>
            <person name="Lee O.R."/>
            <person name="Lee T.-H."/>
            <person name="Bashyal P."/>
            <person name="Kim T.-S."/>
            <person name="Lee W.-H."/>
            <person name="Kawkins C."/>
            <person name="Kim C.-K."/>
            <person name="Kim J.S."/>
            <person name="Ahn B.O."/>
            <person name="Rhee S.Y."/>
            <person name="Sohng J.K."/>
        </authorList>
    </citation>
    <scope>NUCLEOTIDE SEQUENCE</scope>
    <source>
        <tissue evidence="2">Leaf</tissue>
    </source>
</reference>
<evidence type="ECO:0000256" key="1">
    <source>
        <dbReference type="SAM" id="MobiDB-lite"/>
    </source>
</evidence>
<dbReference type="AlphaFoldDB" id="A0A834SI32"/>
<gene>
    <name evidence="2" type="ORF">G2W53_041834</name>
</gene>
<name>A0A834SI32_9FABA</name>
<evidence type="ECO:0000313" key="2">
    <source>
        <dbReference type="EMBL" id="KAF7802723.1"/>
    </source>
</evidence>
<dbReference type="EMBL" id="JAAIUW010000013">
    <property type="protein sequence ID" value="KAF7802723.1"/>
    <property type="molecule type" value="Genomic_DNA"/>
</dbReference>
<dbReference type="Proteomes" id="UP000634136">
    <property type="component" value="Unassembled WGS sequence"/>
</dbReference>
<protein>
    <submittedName>
        <fullName evidence="2">Uncharacterized protein</fullName>
    </submittedName>
</protein>
<feature type="compositionally biased region" description="Basic and acidic residues" evidence="1">
    <location>
        <begin position="35"/>
        <end position="45"/>
    </location>
</feature>
<accession>A0A834SI32</accession>
<sequence>METLKYKVLNRRRKGKRRNHPCHEKTTPTNSRTNYPKDGKNKILF</sequence>
<proteinExistence type="predicted"/>
<evidence type="ECO:0000313" key="3">
    <source>
        <dbReference type="Proteomes" id="UP000634136"/>
    </source>
</evidence>
<organism evidence="2 3">
    <name type="scientific">Senna tora</name>
    <dbReference type="NCBI Taxonomy" id="362788"/>
    <lineage>
        <taxon>Eukaryota</taxon>
        <taxon>Viridiplantae</taxon>
        <taxon>Streptophyta</taxon>
        <taxon>Embryophyta</taxon>
        <taxon>Tracheophyta</taxon>
        <taxon>Spermatophyta</taxon>
        <taxon>Magnoliopsida</taxon>
        <taxon>eudicotyledons</taxon>
        <taxon>Gunneridae</taxon>
        <taxon>Pentapetalae</taxon>
        <taxon>rosids</taxon>
        <taxon>fabids</taxon>
        <taxon>Fabales</taxon>
        <taxon>Fabaceae</taxon>
        <taxon>Caesalpinioideae</taxon>
        <taxon>Cassia clade</taxon>
        <taxon>Senna</taxon>
    </lineage>
</organism>
<comment type="caution">
    <text evidence="2">The sequence shown here is derived from an EMBL/GenBank/DDBJ whole genome shotgun (WGS) entry which is preliminary data.</text>
</comment>
<feature type="region of interest" description="Disordered" evidence="1">
    <location>
        <begin position="1"/>
        <end position="45"/>
    </location>
</feature>
<feature type="compositionally biased region" description="Basic residues" evidence="1">
    <location>
        <begin position="8"/>
        <end position="20"/>
    </location>
</feature>
<keyword evidence="3" id="KW-1185">Reference proteome</keyword>